<evidence type="ECO:0000313" key="8">
    <source>
        <dbReference type="Proteomes" id="UP000593566"/>
    </source>
</evidence>
<evidence type="ECO:0008006" key="9">
    <source>
        <dbReference type="Google" id="ProtNLM"/>
    </source>
</evidence>
<evidence type="ECO:0000313" key="7">
    <source>
        <dbReference type="EMBL" id="KAF6227297.1"/>
    </source>
</evidence>
<dbReference type="GO" id="GO:0097020">
    <property type="term" value="F:COPII receptor activity"/>
    <property type="evidence" value="ECO:0007669"/>
    <property type="project" value="InterPro"/>
</dbReference>
<dbReference type="PANTHER" id="PTHR13144">
    <property type="entry name" value="TEX261 PROTEIN"/>
    <property type="match status" value="1"/>
</dbReference>
<sequence length="253" mass="27921">MWILPLVGYTGVLLGFGFLTLAIASGLYYLSELVEEHTVFARKLLTRLIYAIIAIQTLLTLIDRFPLLLSLVSIASHGVYMGNLRHFPIVKLTDPVFILSCGKLPRDPRPLSECVELTEYIVLVLANHFLWFRHFSTPPSPSSSSRYPSSIYDRPEMPTFTEIASYFGICVWLVPFALFVSLSAGENVLPSMGSEYATGGSLGTSEGSLGGGGDGRTRRKKGLVKAAVDWVVEWVGETGGLRGLWRGDKIRKF</sequence>
<feature type="transmembrane region" description="Helical" evidence="6">
    <location>
        <begin position="50"/>
        <end position="75"/>
    </location>
</feature>
<evidence type="ECO:0000256" key="6">
    <source>
        <dbReference type="SAM" id="Phobius"/>
    </source>
</evidence>
<feature type="transmembrane region" description="Helical" evidence="6">
    <location>
        <begin position="6"/>
        <end position="30"/>
    </location>
</feature>
<keyword evidence="8" id="KW-1185">Reference proteome</keyword>
<comment type="caution">
    <text evidence="7">The sequence shown here is derived from an EMBL/GenBank/DDBJ whole genome shotgun (WGS) entry which is preliminary data.</text>
</comment>
<gene>
    <name evidence="7" type="ORF">HO133_008740</name>
</gene>
<reference evidence="7 8" key="1">
    <citation type="journal article" date="2020" name="Genomics">
        <title>Complete, high-quality genomes from long-read metagenomic sequencing of two wolf lichen thalli reveals enigmatic genome architecture.</title>
        <authorList>
            <person name="McKenzie S.K."/>
            <person name="Walston R.F."/>
            <person name="Allen J.L."/>
        </authorList>
    </citation>
    <scope>NUCLEOTIDE SEQUENCE [LARGE SCALE GENOMIC DNA]</scope>
    <source>
        <strain evidence="7">WasteWater1</strain>
    </source>
</reference>
<dbReference type="GeneID" id="59337135"/>
<feature type="transmembrane region" description="Helical" evidence="6">
    <location>
        <begin position="163"/>
        <end position="182"/>
    </location>
</feature>
<comment type="similarity">
    <text evidence="2">Belongs to the SVP26 family.</text>
</comment>
<evidence type="ECO:0000256" key="4">
    <source>
        <dbReference type="ARBA" id="ARBA00022989"/>
    </source>
</evidence>
<dbReference type="GO" id="GO:0005789">
    <property type="term" value="C:endoplasmic reticulum membrane"/>
    <property type="evidence" value="ECO:0007669"/>
    <property type="project" value="TreeGrafter"/>
</dbReference>
<keyword evidence="5 6" id="KW-0472">Membrane</keyword>
<evidence type="ECO:0000256" key="1">
    <source>
        <dbReference type="ARBA" id="ARBA00004141"/>
    </source>
</evidence>
<dbReference type="RefSeq" id="XP_037155605.1">
    <property type="nucleotide sequence ID" value="XM_037299604.1"/>
</dbReference>
<dbReference type="AlphaFoldDB" id="A0A8H6CPM4"/>
<dbReference type="GO" id="GO:0000139">
    <property type="term" value="C:Golgi membrane"/>
    <property type="evidence" value="ECO:0007669"/>
    <property type="project" value="TreeGrafter"/>
</dbReference>
<evidence type="ECO:0000256" key="5">
    <source>
        <dbReference type="ARBA" id="ARBA00023136"/>
    </source>
</evidence>
<protein>
    <recommendedName>
        <fullName evidence="9">DUF396-domain-containing protein</fullName>
    </recommendedName>
</protein>
<accession>A0A8H6CPM4</accession>
<dbReference type="Pfam" id="PF04148">
    <property type="entry name" value="Erv26"/>
    <property type="match status" value="2"/>
</dbReference>
<dbReference type="EMBL" id="JACCJB010000005">
    <property type="protein sequence ID" value="KAF6227297.1"/>
    <property type="molecule type" value="Genomic_DNA"/>
</dbReference>
<dbReference type="GO" id="GO:0006888">
    <property type="term" value="P:endoplasmic reticulum to Golgi vesicle-mediated transport"/>
    <property type="evidence" value="ECO:0007669"/>
    <property type="project" value="InterPro"/>
</dbReference>
<dbReference type="InterPro" id="IPR007277">
    <property type="entry name" value="Svp26/Tex261"/>
</dbReference>
<evidence type="ECO:0000256" key="3">
    <source>
        <dbReference type="ARBA" id="ARBA00022692"/>
    </source>
</evidence>
<organism evidence="7 8">
    <name type="scientific">Letharia lupina</name>
    <dbReference type="NCBI Taxonomy" id="560253"/>
    <lineage>
        <taxon>Eukaryota</taxon>
        <taxon>Fungi</taxon>
        <taxon>Dikarya</taxon>
        <taxon>Ascomycota</taxon>
        <taxon>Pezizomycotina</taxon>
        <taxon>Lecanoromycetes</taxon>
        <taxon>OSLEUM clade</taxon>
        <taxon>Lecanoromycetidae</taxon>
        <taxon>Lecanorales</taxon>
        <taxon>Lecanorineae</taxon>
        <taxon>Parmeliaceae</taxon>
        <taxon>Letharia</taxon>
    </lineage>
</organism>
<keyword evidence="3 6" id="KW-0812">Transmembrane</keyword>
<name>A0A8H6CPM4_9LECA</name>
<keyword evidence="4 6" id="KW-1133">Transmembrane helix</keyword>
<dbReference type="Proteomes" id="UP000593566">
    <property type="component" value="Unassembled WGS sequence"/>
</dbReference>
<dbReference type="PANTHER" id="PTHR13144:SF0">
    <property type="entry name" value="PROTEIN TEX261"/>
    <property type="match status" value="1"/>
</dbReference>
<dbReference type="GO" id="GO:0030134">
    <property type="term" value="C:COPII-coated ER to Golgi transport vesicle"/>
    <property type="evidence" value="ECO:0007669"/>
    <property type="project" value="TreeGrafter"/>
</dbReference>
<proteinExistence type="inferred from homology"/>
<comment type="subcellular location">
    <subcellularLocation>
        <location evidence="1">Membrane</location>
        <topology evidence="1">Multi-pass membrane protein</topology>
    </subcellularLocation>
</comment>
<evidence type="ECO:0000256" key="2">
    <source>
        <dbReference type="ARBA" id="ARBA00008096"/>
    </source>
</evidence>